<name>A0A836CJ09_9STRA</name>
<feature type="compositionally biased region" description="Basic residues" evidence="1">
    <location>
        <begin position="144"/>
        <end position="158"/>
    </location>
</feature>
<evidence type="ECO:0000313" key="2">
    <source>
        <dbReference type="EMBL" id="KAG5187058.1"/>
    </source>
</evidence>
<comment type="caution">
    <text evidence="2">The sequence shown here is derived from an EMBL/GenBank/DDBJ whole genome shotgun (WGS) entry which is preliminary data.</text>
</comment>
<organism evidence="2 3">
    <name type="scientific">Tribonema minus</name>
    <dbReference type="NCBI Taxonomy" id="303371"/>
    <lineage>
        <taxon>Eukaryota</taxon>
        <taxon>Sar</taxon>
        <taxon>Stramenopiles</taxon>
        <taxon>Ochrophyta</taxon>
        <taxon>PX clade</taxon>
        <taxon>Xanthophyceae</taxon>
        <taxon>Tribonematales</taxon>
        <taxon>Tribonemataceae</taxon>
        <taxon>Tribonema</taxon>
    </lineage>
</organism>
<keyword evidence="3" id="KW-1185">Reference proteome</keyword>
<proteinExistence type="predicted"/>
<dbReference type="EMBL" id="JAFCMP010000096">
    <property type="protein sequence ID" value="KAG5187058.1"/>
    <property type="molecule type" value="Genomic_DNA"/>
</dbReference>
<dbReference type="AlphaFoldDB" id="A0A836CJ09"/>
<accession>A0A836CJ09</accession>
<feature type="region of interest" description="Disordered" evidence="1">
    <location>
        <begin position="138"/>
        <end position="178"/>
    </location>
</feature>
<evidence type="ECO:0000313" key="3">
    <source>
        <dbReference type="Proteomes" id="UP000664859"/>
    </source>
</evidence>
<dbReference type="Proteomes" id="UP000664859">
    <property type="component" value="Unassembled WGS sequence"/>
</dbReference>
<evidence type="ECO:0000256" key="1">
    <source>
        <dbReference type="SAM" id="MobiDB-lite"/>
    </source>
</evidence>
<gene>
    <name evidence="2" type="ORF">JKP88DRAFT_235486</name>
</gene>
<reference evidence="2" key="1">
    <citation type="submission" date="2021-02" db="EMBL/GenBank/DDBJ databases">
        <title>First Annotated Genome of the Yellow-green Alga Tribonema minus.</title>
        <authorList>
            <person name="Mahan K.M."/>
        </authorList>
    </citation>
    <scope>NUCLEOTIDE SEQUENCE</scope>
    <source>
        <strain evidence="2">UTEX B ZZ1240</strain>
    </source>
</reference>
<sequence>MQQKPQQQEPRQHVCCASCPWHVALQTHILLRCGKPADLSLHCARERRFFALLGIRSDAGLGCLGLRRTFATEYTGSAILIQAVHGGVSPALRRTRLFKTLLDALPAEDFTLQDVPAAVLMALGKHMSPAVAEVLHSTQSPKSHVQRLHQLHHRRRAPTAHAHSAISNKRPRHHLVTA</sequence>
<feature type="compositionally biased region" description="Basic residues" evidence="1">
    <location>
        <begin position="169"/>
        <end position="178"/>
    </location>
</feature>
<protein>
    <submittedName>
        <fullName evidence="2">Uncharacterized protein</fullName>
    </submittedName>
</protein>